<proteinExistence type="predicted"/>
<feature type="region of interest" description="Disordered" evidence="1">
    <location>
        <begin position="133"/>
        <end position="174"/>
    </location>
</feature>
<dbReference type="InterPro" id="IPR014131">
    <property type="entry name" value="Chlamydia_phage_Vp3"/>
</dbReference>
<feature type="compositionally biased region" description="Low complexity" evidence="1">
    <location>
        <begin position="161"/>
        <end position="174"/>
    </location>
</feature>
<evidence type="ECO:0000313" key="2">
    <source>
        <dbReference type="EMBL" id="XCD04054.1"/>
    </source>
</evidence>
<reference evidence="2" key="1">
    <citation type="submission" date="2024-03" db="EMBL/GenBank/DDBJ databases">
        <title>Diverse circular DNA viruses in blood, oral, and fecal samples of captive lemurs.</title>
        <authorList>
            <person name="Paietta E.N."/>
            <person name="Kraberger S."/>
            <person name="Lund M.C."/>
            <person name="Custer J.M."/>
            <person name="Vargas K.M."/>
            <person name="Ehmke E.E."/>
            <person name="Yoder A.D."/>
            <person name="Varsani A."/>
        </authorList>
    </citation>
    <scope>NUCLEOTIDE SEQUENCE</scope>
    <source>
        <strain evidence="2">Duke_21_79</strain>
    </source>
</reference>
<feature type="compositionally biased region" description="Polar residues" evidence="1">
    <location>
        <begin position="148"/>
        <end position="157"/>
    </location>
</feature>
<organism evidence="2">
    <name type="scientific">Dulem virus 162</name>
    <dbReference type="NCBI Taxonomy" id="3145639"/>
    <lineage>
        <taxon>Viruses</taxon>
        <taxon>Monodnaviria</taxon>
        <taxon>Sangervirae</taxon>
        <taxon>Phixviricota</taxon>
        <taxon>Malgrandaviricetes</taxon>
        <taxon>Petitvirales</taxon>
        <taxon>Microviridae</taxon>
        <taxon>Microvirus</taxon>
    </lineage>
</organism>
<protein>
    <submittedName>
        <fullName evidence="2">Internal scaffolding protein</fullName>
    </submittedName>
</protein>
<name>A0AAU8AYB8_9VIRU</name>
<accession>A0AAU8AYB8</accession>
<sequence>MQVRTIFSERERTLSNLGSPERILYSPKFDDDGVMDLVETGKENLYDFIQSHKDSVDIHVILDRFQRGDVAALSKYQGSYGDFTTVPKTYAEALNAMISAEHYFESLPVETRAQFGHSFQQFLASMDKPGFSEQMGFKSPTETPPIDSFTSPSTTEQKPIVSPTVPPVESTPSS</sequence>
<evidence type="ECO:0000256" key="1">
    <source>
        <dbReference type="SAM" id="MobiDB-lite"/>
    </source>
</evidence>
<dbReference type="Pfam" id="PF09675">
    <property type="entry name" value="Chlamy_scaf"/>
    <property type="match status" value="1"/>
</dbReference>
<dbReference type="EMBL" id="PP511417">
    <property type="protein sequence ID" value="XCD04054.1"/>
    <property type="molecule type" value="Genomic_DNA"/>
</dbReference>